<dbReference type="InParanoid" id="A0A024GLN8"/>
<feature type="domain" description="UBC core" evidence="2">
    <location>
        <begin position="11"/>
        <end position="144"/>
    </location>
</feature>
<dbReference type="InterPro" id="IPR016135">
    <property type="entry name" value="UBQ-conjugating_enzyme/RWD"/>
</dbReference>
<accession>A0A024GLN8</accession>
<dbReference type="FunFam" id="3.10.110.10:FF:000026">
    <property type="entry name" value="Ubiquitin-conjugating enzyme E2 variant"/>
    <property type="match status" value="1"/>
</dbReference>
<proteinExistence type="predicted"/>
<dbReference type="InterPro" id="IPR000608">
    <property type="entry name" value="UBC"/>
</dbReference>
<evidence type="ECO:0000259" key="2">
    <source>
        <dbReference type="PROSITE" id="PS50127"/>
    </source>
</evidence>
<keyword evidence="1" id="KW-0833">Ubl conjugation pathway</keyword>
<dbReference type="EMBL" id="CAIX01000159">
    <property type="protein sequence ID" value="CCI47257.1"/>
    <property type="molecule type" value="Genomic_DNA"/>
</dbReference>
<evidence type="ECO:0000256" key="1">
    <source>
        <dbReference type="ARBA" id="ARBA00022786"/>
    </source>
</evidence>
<dbReference type="SMART" id="SM00212">
    <property type="entry name" value="UBCc"/>
    <property type="match status" value="1"/>
</dbReference>
<dbReference type="FunCoup" id="A0A024GLN8">
    <property type="interactions" value="691"/>
</dbReference>
<protein>
    <recommendedName>
        <fullName evidence="2">UBC core domain-containing protein</fullName>
    </recommendedName>
</protein>
<dbReference type="PANTHER" id="PTHR24068">
    <property type="entry name" value="UBIQUITIN-CONJUGATING ENZYME E2"/>
    <property type="match status" value="1"/>
</dbReference>
<dbReference type="AlphaFoldDB" id="A0A024GLN8"/>
<organism evidence="3 4">
    <name type="scientific">Albugo candida</name>
    <dbReference type="NCBI Taxonomy" id="65357"/>
    <lineage>
        <taxon>Eukaryota</taxon>
        <taxon>Sar</taxon>
        <taxon>Stramenopiles</taxon>
        <taxon>Oomycota</taxon>
        <taxon>Peronosporomycetes</taxon>
        <taxon>Albuginales</taxon>
        <taxon>Albuginaceae</taxon>
        <taxon>Albugo</taxon>
    </lineage>
</organism>
<dbReference type="OrthoDB" id="6508832at2759"/>
<dbReference type="STRING" id="65357.A0A024GLN8"/>
<evidence type="ECO:0000313" key="4">
    <source>
        <dbReference type="Proteomes" id="UP000053237"/>
    </source>
</evidence>
<dbReference type="Gene3D" id="3.10.110.10">
    <property type="entry name" value="Ubiquitin Conjugating Enzyme"/>
    <property type="match status" value="1"/>
</dbReference>
<dbReference type="SUPFAM" id="SSF54495">
    <property type="entry name" value="UBC-like"/>
    <property type="match status" value="1"/>
</dbReference>
<dbReference type="CDD" id="cd23807">
    <property type="entry name" value="UEV_UBE2V"/>
    <property type="match status" value="1"/>
</dbReference>
<sequence>MAKPNSEVIVPRNFKLLEELESSEKGRGDMSISYGLEHADDIFLTNWIGTILGPAGTCHDGRLYSLRIHCSEHYPQIPPDVSFTSRINMSCVDAQSGRVDPRRVAVLANWNRCSGIEQVLVALRSEMGSAMNKRLPQPPEGSSF</sequence>
<gene>
    <name evidence="3" type="ORF">BN9_082440</name>
</gene>
<dbReference type="Pfam" id="PF00179">
    <property type="entry name" value="UQ_con"/>
    <property type="match status" value="1"/>
</dbReference>
<name>A0A024GLN8_9STRA</name>
<comment type="caution">
    <text evidence="3">The sequence shown here is derived from an EMBL/GenBank/DDBJ whole genome shotgun (WGS) entry which is preliminary data.</text>
</comment>
<reference evidence="3 4" key="1">
    <citation type="submission" date="2012-05" db="EMBL/GenBank/DDBJ databases">
        <title>Recombination and specialization in a pathogen metapopulation.</title>
        <authorList>
            <person name="Gardiner A."/>
            <person name="Kemen E."/>
            <person name="Schultz-Larsen T."/>
            <person name="MacLean D."/>
            <person name="Van Oosterhout C."/>
            <person name="Jones J.D.G."/>
        </authorList>
    </citation>
    <scope>NUCLEOTIDE SEQUENCE [LARGE SCALE GENOMIC DNA]</scope>
    <source>
        <strain evidence="3 4">Ac Nc2</strain>
    </source>
</reference>
<dbReference type="PROSITE" id="PS50127">
    <property type="entry name" value="UBC_2"/>
    <property type="match status" value="1"/>
</dbReference>
<dbReference type="Proteomes" id="UP000053237">
    <property type="component" value="Unassembled WGS sequence"/>
</dbReference>
<keyword evidence="4" id="KW-1185">Reference proteome</keyword>
<evidence type="ECO:0000313" key="3">
    <source>
        <dbReference type="EMBL" id="CCI47257.1"/>
    </source>
</evidence>